<dbReference type="Proteomes" id="UP001051844">
    <property type="component" value="Unassembled WGS sequence"/>
</dbReference>
<gene>
    <name evidence="2" type="ORF">ScoT_13760</name>
</gene>
<protein>
    <submittedName>
        <fullName evidence="2">Uncharacterized protein</fullName>
    </submittedName>
</protein>
<feature type="compositionally biased region" description="Low complexity" evidence="1">
    <location>
        <begin position="39"/>
        <end position="55"/>
    </location>
</feature>
<reference evidence="2" key="1">
    <citation type="submission" date="2022-09" db="EMBL/GenBank/DDBJ databases">
        <title>Whole genome shotgun sequence of Streptomyces albidoflavus NBRC 12854.</title>
        <authorList>
            <person name="Komaki H."/>
            <person name="Tamura T."/>
        </authorList>
    </citation>
    <scope>NUCLEOTIDE SEQUENCE</scope>
    <source>
        <strain evidence="2">NBRC 12854</strain>
    </source>
</reference>
<organism evidence="2 3">
    <name type="scientific">Streptomyces albidoflavus</name>
    <dbReference type="NCBI Taxonomy" id="1886"/>
    <lineage>
        <taxon>Bacteria</taxon>
        <taxon>Bacillati</taxon>
        <taxon>Actinomycetota</taxon>
        <taxon>Actinomycetes</taxon>
        <taxon>Kitasatosporales</taxon>
        <taxon>Streptomycetaceae</taxon>
        <taxon>Streptomyces</taxon>
        <taxon>Streptomyces albidoflavus group</taxon>
    </lineage>
</organism>
<evidence type="ECO:0000256" key="1">
    <source>
        <dbReference type="SAM" id="MobiDB-lite"/>
    </source>
</evidence>
<feature type="region of interest" description="Disordered" evidence="1">
    <location>
        <begin position="1"/>
        <end position="116"/>
    </location>
</feature>
<sequence length="116" mass="11801">MACRRDKPREPPPTGAGPRPRAGTPRPGEPERFADDGDGCAAYGAPAHAPAKGAGESAARSRMADCDLAGSGSPRLRHPATAVEVTAQPLDTGPARAGHPATTGLALYTRTPTHVS</sequence>
<name>A0AA37BUP5_9ACTN</name>
<feature type="compositionally biased region" description="Basic and acidic residues" evidence="1">
    <location>
        <begin position="1"/>
        <end position="10"/>
    </location>
</feature>
<proteinExistence type="predicted"/>
<evidence type="ECO:0000313" key="3">
    <source>
        <dbReference type="Proteomes" id="UP001051844"/>
    </source>
</evidence>
<comment type="caution">
    <text evidence="2">The sequence shown here is derived from an EMBL/GenBank/DDBJ whole genome shotgun (WGS) entry which is preliminary data.</text>
</comment>
<dbReference type="EMBL" id="BNDZ01000003">
    <property type="protein sequence ID" value="GHI45202.1"/>
    <property type="molecule type" value="Genomic_DNA"/>
</dbReference>
<feature type="compositionally biased region" description="Low complexity" evidence="1">
    <location>
        <begin position="16"/>
        <end position="26"/>
    </location>
</feature>
<evidence type="ECO:0000313" key="2">
    <source>
        <dbReference type="EMBL" id="GHI45202.1"/>
    </source>
</evidence>
<accession>A0AA37BUP5</accession>
<dbReference type="AlphaFoldDB" id="A0AA37BUP5"/>